<dbReference type="GO" id="GO:0001669">
    <property type="term" value="C:acrosomal vesicle"/>
    <property type="evidence" value="ECO:0007669"/>
    <property type="project" value="UniProtKB-SubCell"/>
</dbReference>
<dbReference type="SMART" id="SM00698">
    <property type="entry name" value="MORN"/>
    <property type="match status" value="6"/>
</dbReference>
<evidence type="ECO:0000256" key="5">
    <source>
        <dbReference type="ARBA" id="ARBA00045851"/>
    </source>
</evidence>
<gene>
    <name evidence="6" type="ORF">WMY93_020568</name>
</gene>
<dbReference type="Gene3D" id="2.20.110.10">
    <property type="entry name" value="Histone H3 K4-specific methyltransferase SET7/9 N-terminal domain"/>
    <property type="match status" value="3"/>
</dbReference>
<keyword evidence="2" id="KW-0677">Repeat</keyword>
<proteinExistence type="predicted"/>
<comment type="caution">
    <text evidence="6">The sequence shown here is derived from an EMBL/GenBank/DDBJ whole genome shotgun (WGS) entry which is preliminary data.</text>
</comment>
<dbReference type="SUPFAM" id="SSF82185">
    <property type="entry name" value="Histone H3 K4-specific methyltransferase SET7/9 N-terminal domain"/>
    <property type="match status" value="2"/>
</dbReference>
<evidence type="ECO:0000256" key="1">
    <source>
        <dbReference type="ARBA" id="ARBA00004218"/>
    </source>
</evidence>
<protein>
    <recommendedName>
        <fullName evidence="4">MORN repeat-containing protein 3</fullName>
    </recommendedName>
</protein>
<comment type="subcellular location">
    <subcellularLocation>
        <location evidence="1">Cytoplasmic vesicle</location>
        <location evidence="1">Secretory vesicle</location>
        <location evidence="1">Acrosome</location>
    </subcellularLocation>
</comment>
<comment type="function">
    <text evidence="5">Assembles a suppression complex (suppresome) by tethering SIRT1 and MDM2 to regulate composite modifications of p53/TP53. Confers both deacetylation-mediated functional inactivation, by SIRT1, and ubiquitination-dependent degradation, by MDM2, of p53/TP53, promoting a proliferative and cell survival behaviors. May play a role in the regulation of spermatogenesis.</text>
</comment>
<dbReference type="InterPro" id="IPR052472">
    <property type="entry name" value="MORN3"/>
</dbReference>
<reference evidence="7" key="1">
    <citation type="submission" date="2024-04" db="EMBL/GenBank/DDBJ databases">
        <title>Salinicola lusitanus LLJ914,a marine bacterium isolated from the Okinawa Trough.</title>
        <authorList>
            <person name="Li J."/>
        </authorList>
    </citation>
    <scope>NUCLEOTIDE SEQUENCE [LARGE SCALE GENOMIC DNA]</scope>
</reference>
<dbReference type="PANTHER" id="PTHR46511:SF1">
    <property type="entry name" value="MORN REPEAT-CONTAINING PROTEIN 3"/>
    <property type="match status" value="1"/>
</dbReference>
<dbReference type="Pfam" id="PF02493">
    <property type="entry name" value="MORN"/>
    <property type="match status" value="6"/>
</dbReference>
<dbReference type="InterPro" id="IPR003409">
    <property type="entry name" value="MORN"/>
</dbReference>
<evidence type="ECO:0000256" key="4">
    <source>
        <dbReference type="ARBA" id="ARBA00039854"/>
    </source>
</evidence>
<keyword evidence="7" id="KW-1185">Reference proteome</keyword>
<dbReference type="EMBL" id="JBBPFD010000015">
    <property type="protein sequence ID" value="KAK7895243.1"/>
    <property type="molecule type" value="Genomic_DNA"/>
</dbReference>
<organism evidence="6 7">
    <name type="scientific">Mugilogobius chulae</name>
    <name type="common">yellowstripe goby</name>
    <dbReference type="NCBI Taxonomy" id="88201"/>
    <lineage>
        <taxon>Eukaryota</taxon>
        <taxon>Metazoa</taxon>
        <taxon>Chordata</taxon>
        <taxon>Craniata</taxon>
        <taxon>Vertebrata</taxon>
        <taxon>Euteleostomi</taxon>
        <taxon>Actinopterygii</taxon>
        <taxon>Neopterygii</taxon>
        <taxon>Teleostei</taxon>
        <taxon>Neoteleostei</taxon>
        <taxon>Acanthomorphata</taxon>
        <taxon>Gobiaria</taxon>
        <taxon>Gobiiformes</taxon>
        <taxon>Gobioidei</taxon>
        <taxon>Gobiidae</taxon>
        <taxon>Gobionellinae</taxon>
        <taxon>Mugilogobius</taxon>
    </lineage>
</organism>
<evidence type="ECO:0000256" key="3">
    <source>
        <dbReference type="ARBA" id="ARBA00023329"/>
    </source>
</evidence>
<accession>A0AAW0NFB4</accession>
<evidence type="ECO:0000256" key="2">
    <source>
        <dbReference type="ARBA" id="ARBA00022737"/>
    </source>
</evidence>
<dbReference type="Proteomes" id="UP001460270">
    <property type="component" value="Unassembled WGS sequence"/>
</dbReference>
<evidence type="ECO:0000313" key="6">
    <source>
        <dbReference type="EMBL" id="KAK7895243.1"/>
    </source>
</evidence>
<dbReference type="PANTHER" id="PTHR46511">
    <property type="entry name" value="MORN REPEAT-CONTAINING PROTEIN 3"/>
    <property type="match status" value="1"/>
</dbReference>
<evidence type="ECO:0000313" key="7">
    <source>
        <dbReference type="Proteomes" id="UP001460270"/>
    </source>
</evidence>
<name>A0AAW0NFB4_9GOBI</name>
<keyword evidence="3" id="KW-0968">Cytoplasmic vesicle</keyword>
<sequence length="275" mass="31743">MWRDRLFKEGLHSQQPAMQNLRPTHNVKPLSALRDKKAQKCGLRHTVYSVSGDEYTGEWKDNKKHGKGTQVWKKSGAIYDGEWKCGKQDGHGTYSVLNPQSKEYSKKYCGEWKNGKKHGFGTFIYKCSSVYEGEWRKDARCGWGRMCYANGDIYEGEWSQDRNHGNGIIRYANGNWFEGFWKEGKKNGQGKFFYSDQGQLYDGFWLDGTAKCGTLSDVGRDQAPRPPKYQIPQLQLVDMQPCWLKLSRSTMRQLPLRNKAQAGKQRCSVFLTKLH</sequence>
<dbReference type="AlphaFoldDB" id="A0AAW0NFB4"/>